<evidence type="ECO:0000313" key="3">
    <source>
        <dbReference type="EMBL" id="RZT84933.1"/>
    </source>
</evidence>
<dbReference type="EMBL" id="SHKL01000001">
    <property type="protein sequence ID" value="RZT84933.1"/>
    <property type="molecule type" value="Genomic_DNA"/>
</dbReference>
<keyword evidence="4" id="KW-1185">Reference proteome</keyword>
<dbReference type="Pfam" id="PF00903">
    <property type="entry name" value="Glyoxalase"/>
    <property type="match status" value="1"/>
</dbReference>
<dbReference type="InterPro" id="IPR029068">
    <property type="entry name" value="Glyas_Bleomycin-R_OHBP_Dase"/>
</dbReference>
<evidence type="ECO:0000313" key="4">
    <source>
        <dbReference type="Proteomes" id="UP000291591"/>
    </source>
</evidence>
<proteinExistence type="predicted"/>
<evidence type="ECO:0000256" key="1">
    <source>
        <dbReference type="SAM" id="MobiDB-lite"/>
    </source>
</evidence>
<dbReference type="AlphaFoldDB" id="A0A4Q7UXL0"/>
<name>A0A4Q7UXL0_PSEST</name>
<dbReference type="SUPFAM" id="SSF54593">
    <property type="entry name" value="Glyoxalase/Bleomycin resistance protein/Dihydroxybiphenyl dioxygenase"/>
    <property type="match status" value="1"/>
</dbReference>
<dbReference type="CDD" id="cd06587">
    <property type="entry name" value="VOC"/>
    <property type="match status" value="1"/>
</dbReference>
<dbReference type="PROSITE" id="PS51819">
    <property type="entry name" value="VOC"/>
    <property type="match status" value="1"/>
</dbReference>
<dbReference type="InterPro" id="IPR037523">
    <property type="entry name" value="VOC_core"/>
</dbReference>
<comment type="caution">
    <text evidence="3">The sequence shown here is derived from an EMBL/GenBank/DDBJ whole genome shotgun (WGS) entry which is preliminary data.</text>
</comment>
<reference evidence="3 4" key="1">
    <citation type="submission" date="2019-02" db="EMBL/GenBank/DDBJ databases">
        <title>Sequencing the genomes of 1000 actinobacteria strains.</title>
        <authorList>
            <person name="Klenk H.-P."/>
        </authorList>
    </citation>
    <scope>NUCLEOTIDE SEQUENCE [LARGE SCALE GENOMIC DNA]</scope>
    <source>
        <strain evidence="3 4">DSM 45779</strain>
    </source>
</reference>
<dbReference type="Proteomes" id="UP000291591">
    <property type="component" value="Unassembled WGS sequence"/>
</dbReference>
<dbReference type="RefSeq" id="WP_130289477.1">
    <property type="nucleotide sequence ID" value="NZ_SHKL01000001.1"/>
</dbReference>
<feature type="compositionally biased region" description="Gly residues" evidence="1">
    <location>
        <begin position="106"/>
        <end position="116"/>
    </location>
</feature>
<gene>
    <name evidence="3" type="ORF">EV383_1793</name>
</gene>
<accession>A0A4Q7UXL0</accession>
<dbReference type="Gene3D" id="3.10.180.10">
    <property type="entry name" value="2,3-Dihydroxybiphenyl 1,2-Dioxygenase, domain 1"/>
    <property type="match status" value="1"/>
</dbReference>
<evidence type="ECO:0000259" key="2">
    <source>
        <dbReference type="PROSITE" id="PS51819"/>
    </source>
</evidence>
<organism evidence="3 4">
    <name type="scientific">Pseudonocardia sediminis</name>
    <dbReference type="NCBI Taxonomy" id="1397368"/>
    <lineage>
        <taxon>Bacteria</taxon>
        <taxon>Bacillati</taxon>
        <taxon>Actinomycetota</taxon>
        <taxon>Actinomycetes</taxon>
        <taxon>Pseudonocardiales</taxon>
        <taxon>Pseudonocardiaceae</taxon>
        <taxon>Pseudonocardia</taxon>
    </lineage>
</organism>
<dbReference type="InterPro" id="IPR004360">
    <property type="entry name" value="Glyas_Fos-R_dOase_dom"/>
</dbReference>
<feature type="domain" description="VOC" evidence="2">
    <location>
        <begin position="2"/>
        <end position="111"/>
    </location>
</feature>
<sequence length="116" mass="12735">MEIDLFAGVAVSDLPRAVAWFDRFLGDVESFEPNDVERVWTLSEHRHVYVELQPEHAGHATVTLFVGDYDGFVAAVSRRGIEPELTETYDNGVRKALYRDPDGNEIGVGGAPAGSS</sequence>
<protein>
    <recommendedName>
        <fullName evidence="2">VOC domain-containing protein</fullName>
    </recommendedName>
</protein>
<feature type="region of interest" description="Disordered" evidence="1">
    <location>
        <begin position="96"/>
        <end position="116"/>
    </location>
</feature>
<dbReference type="OrthoDB" id="2453533at2"/>